<name>W1NKU1_AMBTC</name>
<feature type="compositionally biased region" description="Polar residues" evidence="1">
    <location>
        <begin position="262"/>
        <end position="281"/>
    </location>
</feature>
<dbReference type="Gramene" id="ERM96133">
    <property type="protein sequence ID" value="ERM96133"/>
    <property type="gene ID" value="AMTR_s00001p00025290"/>
</dbReference>
<sequence length="368" mass="40265">MATNTTTDRQHSTPTKKGSLRDMQNDAKSTNGPEPSGIPPLPKAREPIDIAKASGAKRQRPNCLNPNCSISALCSNCTNGHLVYVRRRVEQEPIRPPSCTISKAEQEPMETPSCTPSRAKQEQLNPPSCASSRAEQEPMKPPLCTTSRAEQEPRNTPSCTISRAEQEPMKLPSCTTSTAEQETMKPPSCTTSTAEPERMKPPSCAISCSLEKMDSFQLTGSVLKPEMPSDWGCKKNPTLSPKISCFAALAPLPTSSLVTYSSAGPSVPQSLGKNNNLSGSGDPNCGDERGPQEASLQNLKERLHRLEVILRQLDESKQEQYVQRLRSLPAVARSKHAVELERRVMSLMLEEGKEMKRMRVLNVFGKPG</sequence>
<evidence type="ECO:0000256" key="1">
    <source>
        <dbReference type="SAM" id="MobiDB-lite"/>
    </source>
</evidence>
<dbReference type="Proteomes" id="UP000017836">
    <property type="component" value="Unassembled WGS sequence"/>
</dbReference>
<evidence type="ECO:0000313" key="2">
    <source>
        <dbReference type="EMBL" id="ERM96133.1"/>
    </source>
</evidence>
<feature type="region of interest" description="Disordered" evidence="1">
    <location>
        <begin position="96"/>
        <end position="201"/>
    </location>
</feature>
<dbReference type="EMBL" id="KI397142">
    <property type="protein sequence ID" value="ERM96133.1"/>
    <property type="molecule type" value="Genomic_DNA"/>
</dbReference>
<feature type="compositionally biased region" description="Polar residues" evidence="1">
    <location>
        <begin position="144"/>
        <end position="163"/>
    </location>
</feature>
<feature type="region of interest" description="Disordered" evidence="1">
    <location>
        <begin position="262"/>
        <end position="294"/>
    </location>
</feature>
<dbReference type="AlphaFoldDB" id="W1NKU1"/>
<keyword evidence="3" id="KW-1185">Reference proteome</keyword>
<accession>W1NKU1</accession>
<evidence type="ECO:0000313" key="3">
    <source>
        <dbReference type="Proteomes" id="UP000017836"/>
    </source>
</evidence>
<feature type="compositionally biased region" description="Polar residues" evidence="1">
    <location>
        <begin position="112"/>
        <end position="133"/>
    </location>
</feature>
<dbReference type="HOGENOM" id="CLU_753048_0_0_1"/>
<feature type="region of interest" description="Disordered" evidence="1">
    <location>
        <begin position="1"/>
        <end position="62"/>
    </location>
</feature>
<dbReference type="STRING" id="13333.W1NKU1"/>
<organism evidence="2 3">
    <name type="scientific">Amborella trichopoda</name>
    <dbReference type="NCBI Taxonomy" id="13333"/>
    <lineage>
        <taxon>Eukaryota</taxon>
        <taxon>Viridiplantae</taxon>
        <taxon>Streptophyta</taxon>
        <taxon>Embryophyta</taxon>
        <taxon>Tracheophyta</taxon>
        <taxon>Spermatophyta</taxon>
        <taxon>Magnoliopsida</taxon>
        <taxon>Amborellales</taxon>
        <taxon>Amborellaceae</taxon>
        <taxon>Amborella</taxon>
    </lineage>
</organism>
<proteinExistence type="predicted"/>
<dbReference type="eggNOG" id="ENOG502QVM9">
    <property type="taxonomic scope" value="Eukaryota"/>
</dbReference>
<gene>
    <name evidence="2" type="ORF">AMTR_s00001p00025290</name>
</gene>
<dbReference type="PANTHER" id="PTHR34555">
    <property type="entry name" value="INTEGRAL MEMBRANE HEMOLYSIN-III-LIKE PROTEIN"/>
    <property type="match status" value="1"/>
</dbReference>
<reference evidence="3" key="1">
    <citation type="journal article" date="2013" name="Science">
        <title>The Amborella genome and the evolution of flowering plants.</title>
        <authorList>
            <consortium name="Amborella Genome Project"/>
        </authorList>
    </citation>
    <scope>NUCLEOTIDE SEQUENCE [LARGE SCALE GENOMIC DNA]</scope>
</reference>
<protein>
    <submittedName>
        <fullName evidence="2">Uncharacterized protein</fullName>
    </submittedName>
</protein>
<dbReference type="PANTHER" id="PTHR34555:SF1">
    <property type="entry name" value="INTEGRAL MEMBRANE HEMOLYSIN-III-LIKE PROTEIN"/>
    <property type="match status" value="1"/>
</dbReference>
<feature type="compositionally biased region" description="Polar residues" evidence="1">
    <location>
        <begin position="1"/>
        <end position="16"/>
    </location>
</feature>